<dbReference type="EMBL" id="CP000245">
    <property type="protein sequence ID" value="AEG94384.1"/>
    <property type="molecule type" value="Genomic_DNA"/>
</dbReference>
<evidence type="ECO:0000256" key="1">
    <source>
        <dbReference type="ARBA" id="ARBA00007177"/>
    </source>
</evidence>
<dbReference type="Pfam" id="PF01774">
    <property type="entry name" value="UreD"/>
    <property type="match status" value="1"/>
</dbReference>
<keyword evidence="5" id="KW-1185">Reference proteome</keyword>
<reference evidence="4 5" key="2">
    <citation type="journal article" date="2011" name="PLoS ONE">
        <title>The Cyst-Dividing Bacterium Ramlibacter tataouinensis TTB310 Genome Reveals a Well-Stocked Toolbox for Adaptation to a Desert Environment.</title>
        <authorList>
            <person name="De Luca G."/>
            <person name="Barakat M."/>
            <person name="Ortet P."/>
            <person name="Fochesato S."/>
            <person name="Jourlin-Castelli C."/>
            <person name="Ansaldi M."/>
            <person name="Py B."/>
            <person name="Fichant G."/>
            <person name="Coutinho P.M."/>
            <person name="Voulhoux R."/>
            <person name="Bastien O."/>
            <person name="Marechal E."/>
            <person name="Henrissat B."/>
            <person name="Quentin Y."/>
            <person name="Noirot P."/>
            <person name="Filloux A."/>
            <person name="Mejean V."/>
            <person name="Dubow M.S."/>
            <person name="Barras F."/>
            <person name="Barbe V."/>
            <person name="Weissenbach J."/>
            <person name="Mihalcescu I."/>
            <person name="Vermeglio A."/>
            <person name="Achouak W."/>
            <person name="Heulin T."/>
        </authorList>
    </citation>
    <scope>NUCLEOTIDE SEQUENCE [LARGE SCALE GENOMIC DNA]</scope>
    <source>
        <strain evidence="5">ATCC BAA-407 / DSM 14655 / LMG 21543 / TTB310</strain>
    </source>
</reference>
<dbReference type="HAMAP" id="MF_01384">
    <property type="entry name" value="UreD"/>
    <property type="match status" value="1"/>
</dbReference>
<dbReference type="GO" id="GO:0016151">
    <property type="term" value="F:nickel cation binding"/>
    <property type="evidence" value="ECO:0007669"/>
    <property type="project" value="UniProtKB-UniRule"/>
</dbReference>
<keyword evidence="2 3" id="KW-0143">Chaperone</keyword>
<dbReference type="InterPro" id="IPR002669">
    <property type="entry name" value="UreD"/>
</dbReference>
<dbReference type="STRING" id="365046.Rta_32720"/>
<comment type="function">
    <text evidence="3">Required for maturation of urease via the functional incorporation of the urease nickel metallocenter.</text>
</comment>
<organism evidence="4 5">
    <name type="scientific">Ramlibacter tataouinensis (strain ATCC BAA-407 / DSM 14655 / LMG 21543 / TTB310)</name>
    <dbReference type="NCBI Taxonomy" id="365046"/>
    <lineage>
        <taxon>Bacteria</taxon>
        <taxon>Pseudomonadati</taxon>
        <taxon>Pseudomonadota</taxon>
        <taxon>Betaproteobacteria</taxon>
        <taxon>Burkholderiales</taxon>
        <taxon>Comamonadaceae</taxon>
        <taxon>Ramlibacter</taxon>
    </lineage>
</organism>
<sequence length="276" mass="29859">MTWAARLRLDLQRSGPRTTVRFAHEGPLRMLQSLYPEGPAIAHTVLVHPPGGLVGGDEIDLQVHLGPGAQGLVTTAGASRFYRSDGAVAAQRTRLVLEADARMEWLPLEALCYSGCHADNHLRMELAPGAEVMGWDIVALGLPAAGRPFEQGWLRQHLEVAGGWLERGTLDAADRRLLDGPLGLAGRRCLATLFLAGGSGFDRDRRERALGLAREVIDGHALRDSAGATLPDRATVVVRVLAPLVEPARQLLQAVRDAWRPALWGQAASQPRTWAL</sequence>
<keyword evidence="3" id="KW-0996">Nickel insertion</keyword>
<dbReference type="OrthoDB" id="9798842at2"/>
<protein>
    <recommendedName>
        <fullName evidence="3">Urease accessory protein UreD</fullName>
    </recommendedName>
</protein>
<dbReference type="PATRIC" id="fig|365046.3.peg.3344"/>
<keyword evidence="3" id="KW-0963">Cytoplasm</keyword>
<dbReference type="AlphaFoldDB" id="F5XY59"/>
<comment type="subcellular location">
    <subcellularLocation>
        <location evidence="3">Cytoplasm</location>
    </subcellularLocation>
</comment>
<comment type="subunit">
    <text evidence="3">UreD, UreF and UreG form a complex that acts as a GTP-hydrolysis-dependent molecular chaperone, activating the urease apoprotein by helping to assemble the nickel containing metallocenter of UreC. The UreE protein probably delivers the nickel.</text>
</comment>
<name>F5XY59_RAMTT</name>
<accession>F5XY59</accession>
<evidence type="ECO:0000313" key="5">
    <source>
        <dbReference type="Proteomes" id="UP000008385"/>
    </source>
</evidence>
<evidence type="ECO:0000256" key="2">
    <source>
        <dbReference type="ARBA" id="ARBA00023186"/>
    </source>
</evidence>
<dbReference type="PANTHER" id="PTHR33643:SF1">
    <property type="entry name" value="UREASE ACCESSORY PROTEIN D"/>
    <property type="match status" value="1"/>
</dbReference>
<dbReference type="GO" id="GO:0005737">
    <property type="term" value="C:cytoplasm"/>
    <property type="evidence" value="ECO:0007669"/>
    <property type="project" value="UniProtKB-SubCell"/>
</dbReference>
<evidence type="ECO:0000313" key="4">
    <source>
        <dbReference type="EMBL" id="AEG94384.1"/>
    </source>
</evidence>
<evidence type="ECO:0000256" key="3">
    <source>
        <dbReference type="HAMAP-Rule" id="MF_01384"/>
    </source>
</evidence>
<reference evidence="5" key="1">
    <citation type="submission" date="2006-01" db="EMBL/GenBank/DDBJ databases">
        <title>Genome of the cyst-dividing bacterium Ramlibacter tataouinensis.</title>
        <authorList>
            <person name="Barakat M."/>
            <person name="Ortet P."/>
            <person name="De Luca G."/>
            <person name="Jourlin-Castelli C."/>
            <person name="Ansaldi M."/>
            <person name="Py B."/>
            <person name="Fichant G."/>
            <person name="Coutinho P."/>
            <person name="Voulhoux R."/>
            <person name="Bastien O."/>
            <person name="Roy S."/>
            <person name="Marechal E."/>
            <person name="Henrissat B."/>
            <person name="Quentin Y."/>
            <person name="Noirot P."/>
            <person name="Filloux A."/>
            <person name="Mejean V."/>
            <person name="DuBow M."/>
            <person name="Barras F."/>
            <person name="Heulin T."/>
        </authorList>
    </citation>
    <scope>NUCLEOTIDE SEQUENCE [LARGE SCALE GENOMIC DNA]</scope>
    <source>
        <strain evidence="5">ATCC BAA-407 / DSM 14655 / LMG 21543 / TTB310</strain>
    </source>
</reference>
<gene>
    <name evidence="3" type="primary">ureD</name>
    <name evidence="4" type="ordered locus">Rta_32720</name>
</gene>
<dbReference type="RefSeq" id="WP_013902615.1">
    <property type="nucleotide sequence ID" value="NC_015677.1"/>
</dbReference>
<dbReference type="KEGG" id="rta:Rta_32720"/>
<dbReference type="HOGENOM" id="CLU_056339_0_0_4"/>
<dbReference type="eggNOG" id="COG0829">
    <property type="taxonomic scope" value="Bacteria"/>
</dbReference>
<dbReference type="PANTHER" id="PTHR33643">
    <property type="entry name" value="UREASE ACCESSORY PROTEIN D"/>
    <property type="match status" value="1"/>
</dbReference>
<proteinExistence type="inferred from homology"/>
<comment type="similarity">
    <text evidence="1 3">Belongs to the UreD family.</text>
</comment>
<dbReference type="Proteomes" id="UP000008385">
    <property type="component" value="Chromosome"/>
</dbReference>